<keyword evidence="2 7" id="KW-0378">Hydrolase</keyword>
<evidence type="ECO:0000256" key="5">
    <source>
        <dbReference type="ARBA" id="ARBA00048336"/>
    </source>
</evidence>
<comment type="catalytic activity">
    <reaction evidence="4 7">
        <text>O-phospho-L-seryl-[protein] + H2O = L-seryl-[protein] + phosphate</text>
        <dbReference type="Rhea" id="RHEA:20629"/>
        <dbReference type="Rhea" id="RHEA-COMP:9863"/>
        <dbReference type="Rhea" id="RHEA-COMP:11604"/>
        <dbReference type="ChEBI" id="CHEBI:15377"/>
        <dbReference type="ChEBI" id="CHEBI:29999"/>
        <dbReference type="ChEBI" id="CHEBI:43474"/>
        <dbReference type="ChEBI" id="CHEBI:83421"/>
        <dbReference type="EC" id="3.1.3.16"/>
    </reaction>
</comment>
<dbReference type="GO" id="GO:0043409">
    <property type="term" value="P:negative regulation of MAPK cascade"/>
    <property type="evidence" value="ECO:0000318"/>
    <property type="project" value="GO_Central"/>
</dbReference>
<dbReference type="InterPro" id="IPR000387">
    <property type="entry name" value="Tyr_Pase_dom"/>
</dbReference>
<dbReference type="InterPro" id="IPR029021">
    <property type="entry name" value="Prot-tyrosine_phosphatase-like"/>
</dbReference>
<dbReference type="OMA" id="MICEGMS"/>
<proteinExistence type="inferred from homology"/>
<evidence type="ECO:0000256" key="7">
    <source>
        <dbReference type="RuleBase" id="RU366038"/>
    </source>
</evidence>
<dbReference type="EMBL" id="AHAT01025196">
    <property type="status" value="NOT_ANNOTATED_CDS"/>
    <property type="molecule type" value="Genomic_DNA"/>
</dbReference>
<dbReference type="Pfam" id="PF00782">
    <property type="entry name" value="DSPc"/>
    <property type="match status" value="1"/>
</dbReference>
<evidence type="ECO:0000313" key="10">
    <source>
        <dbReference type="Ensembl" id="ENSLOCP00000005460.1"/>
    </source>
</evidence>
<comment type="similarity">
    <text evidence="1 7">Belongs to the protein-tyrosine phosphatase family. Non-receptor class dual specificity subfamily.</text>
</comment>
<reference evidence="10" key="2">
    <citation type="submission" date="2025-08" db="UniProtKB">
        <authorList>
            <consortium name="Ensembl"/>
        </authorList>
    </citation>
    <scope>IDENTIFICATION</scope>
</reference>
<dbReference type="Ensembl" id="ENSLOCT00000005468.1">
    <property type="protein sequence ID" value="ENSLOCP00000005460.1"/>
    <property type="gene ID" value="ENSLOCG00000004561.1"/>
</dbReference>
<evidence type="ECO:0000259" key="8">
    <source>
        <dbReference type="PROSITE" id="PS50054"/>
    </source>
</evidence>
<evidence type="ECO:0000256" key="3">
    <source>
        <dbReference type="ARBA" id="ARBA00022912"/>
    </source>
</evidence>
<dbReference type="STRING" id="7918.ENSLOCP00000005460"/>
<evidence type="ECO:0000256" key="2">
    <source>
        <dbReference type="ARBA" id="ARBA00022801"/>
    </source>
</evidence>
<name>W5MAQ1_LEPOC</name>
<feature type="domain" description="Tyrosine specific protein phosphatases" evidence="9">
    <location>
        <begin position="106"/>
        <end position="163"/>
    </location>
</feature>
<dbReference type="PRINTS" id="PR01908">
    <property type="entry name" value="ADSPHPHTASE"/>
</dbReference>
<organism evidence="10 11">
    <name type="scientific">Lepisosteus oculatus</name>
    <name type="common">Spotted gar</name>
    <dbReference type="NCBI Taxonomy" id="7918"/>
    <lineage>
        <taxon>Eukaryota</taxon>
        <taxon>Metazoa</taxon>
        <taxon>Chordata</taxon>
        <taxon>Craniata</taxon>
        <taxon>Vertebrata</taxon>
        <taxon>Euteleostomi</taxon>
        <taxon>Actinopterygii</taxon>
        <taxon>Neopterygii</taxon>
        <taxon>Holostei</taxon>
        <taxon>Semionotiformes</taxon>
        <taxon>Lepisosteidae</taxon>
        <taxon>Lepisosteus</taxon>
    </lineage>
</organism>
<dbReference type="PANTHER" id="PTHR45682">
    <property type="entry name" value="AGAP008228-PA"/>
    <property type="match status" value="1"/>
</dbReference>
<dbReference type="eggNOG" id="KOG1716">
    <property type="taxonomic scope" value="Eukaryota"/>
</dbReference>
<dbReference type="GO" id="GO:0008138">
    <property type="term" value="F:protein tyrosine/serine/threonine phosphatase activity"/>
    <property type="evidence" value="ECO:0000318"/>
    <property type="project" value="GO_Central"/>
</dbReference>
<keyword evidence="3 7" id="KW-0904">Protein phosphatase</keyword>
<dbReference type="PANTHER" id="PTHR45682:SF10">
    <property type="entry name" value="DUAL SPECIFICITY PROTEIN PHOSPHATASE 13 ISOFORM B"/>
    <property type="match status" value="1"/>
</dbReference>
<dbReference type="Proteomes" id="UP000018468">
    <property type="component" value="Linkage group LG5"/>
</dbReference>
<dbReference type="Bgee" id="ENSLOCG00000004561">
    <property type="expression patterns" value="Expressed in muscle tissue and 7 other cell types or tissues"/>
</dbReference>
<dbReference type="PROSITE" id="PS50054">
    <property type="entry name" value="TYR_PHOSPHATASE_DUAL"/>
    <property type="match status" value="1"/>
</dbReference>
<dbReference type="InterPro" id="IPR020422">
    <property type="entry name" value="TYR_PHOSPHATASE_DUAL_dom"/>
</dbReference>
<feature type="domain" description="Tyrosine-protein phosphatase" evidence="8">
    <location>
        <begin position="37"/>
        <end position="184"/>
    </location>
</feature>
<dbReference type="GO" id="GO:0005737">
    <property type="term" value="C:cytoplasm"/>
    <property type="evidence" value="ECO:0000318"/>
    <property type="project" value="GO_Central"/>
</dbReference>
<dbReference type="SMART" id="SM00195">
    <property type="entry name" value="DSPc"/>
    <property type="match status" value="1"/>
</dbReference>
<comment type="catalytic activity">
    <reaction evidence="5 7">
        <text>O-phospho-L-threonyl-[protein] + H2O = L-threonyl-[protein] + phosphate</text>
        <dbReference type="Rhea" id="RHEA:47004"/>
        <dbReference type="Rhea" id="RHEA-COMP:11060"/>
        <dbReference type="Rhea" id="RHEA-COMP:11605"/>
        <dbReference type="ChEBI" id="CHEBI:15377"/>
        <dbReference type="ChEBI" id="CHEBI:30013"/>
        <dbReference type="ChEBI" id="CHEBI:43474"/>
        <dbReference type="ChEBI" id="CHEBI:61977"/>
        <dbReference type="EC" id="3.1.3.16"/>
    </reaction>
</comment>
<dbReference type="HOGENOM" id="CLU_027074_11_3_1"/>
<dbReference type="SUPFAM" id="SSF52799">
    <property type="entry name" value="(Phosphotyrosine protein) phosphatases II"/>
    <property type="match status" value="1"/>
</dbReference>
<dbReference type="InterPro" id="IPR000340">
    <property type="entry name" value="Dual-sp_phosphatase_cat-dom"/>
</dbReference>
<keyword evidence="11" id="KW-1185">Reference proteome</keyword>
<reference evidence="11" key="1">
    <citation type="submission" date="2011-12" db="EMBL/GenBank/DDBJ databases">
        <title>The Draft Genome of Lepisosteus oculatus.</title>
        <authorList>
            <consortium name="The Broad Institute Genome Assembly &amp; Analysis Group"/>
            <consortium name="Computational R&amp;D Group"/>
            <consortium name="and Sequencing Platform"/>
            <person name="Di Palma F."/>
            <person name="Alfoldi J."/>
            <person name="Johnson J."/>
            <person name="Berlin A."/>
            <person name="Gnerre S."/>
            <person name="Jaffe D."/>
            <person name="MacCallum I."/>
            <person name="Young S."/>
            <person name="Walker B.J."/>
            <person name="Lander E.S."/>
            <person name="Lindblad-Toh K."/>
        </authorList>
    </citation>
    <scope>NUCLEOTIDE SEQUENCE [LARGE SCALE GENOMIC DNA]</scope>
</reference>
<dbReference type="PROSITE" id="PS50056">
    <property type="entry name" value="TYR_PHOSPHATASE_2"/>
    <property type="match status" value="1"/>
</dbReference>
<sequence length="195" mass="22109">MALKKEKEVVASKGEYEPPPLSELQNLLWMNRHSTGHVNEVWPNLYIGDSYTARDKGALFNLGITHIVNAADGRYHVNTGARFYSDMPVLYYGVEADDHPEFDLSLFFYPTARFIRSALSQKGRVFVHCAMGISRSAALVLAFLMICENLTLVDAIKTVRKHRDVCPNSGFLSQLRELDLALMLERKRKAALYKL</sequence>
<feature type="active site" description="Phosphocysteine intermediate" evidence="6">
    <location>
        <position position="129"/>
    </location>
</feature>
<evidence type="ECO:0000256" key="4">
    <source>
        <dbReference type="ARBA" id="ARBA00047761"/>
    </source>
</evidence>
<comment type="catalytic activity">
    <reaction evidence="7">
        <text>O-phospho-L-tyrosyl-[protein] + H2O = L-tyrosyl-[protein] + phosphate</text>
        <dbReference type="Rhea" id="RHEA:10684"/>
        <dbReference type="Rhea" id="RHEA-COMP:10136"/>
        <dbReference type="Rhea" id="RHEA-COMP:20101"/>
        <dbReference type="ChEBI" id="CHEBI:15377"/>
        <dbReference type="ChEBI" id="CHEBI:43474"/>
        <dbReference type="ChEBI" id="CHEBI:46858"/>
        <dbReference type="ChEBI" id="CHEBI:61978"/>
        <dbReference type="EC" id="3.1.3.48"/>
    </reaction>
</comment>
<dbReference type="KEGG" id="loc:107077303"/>
<dbReference type="OrthoDB" id="10252009at2759"/>
<dbReference type="PROSITE" id="PS00383">
    <property type="entry name" value="TYR_PHOSPHATASE_1"/>
    <property type="match status" value="1"/>
</dbReference>
<dbReference type="GO" id="GO:0004722">
    <property type="term" value="F:protein serine/threonine phosphatase activity"/>
    <property type="evidence" value="ECO:0007669"/>
    <property type="project" value="UniProtKB-EC"/>
</dbReference>
<evidence type="ECO:0000256" key="1">
    <source>
        <dbReference type="ARBA" id="ARBA00008601"/>
    </source>
</evidence>
<dbReference type="AlphaFoldDB" id="W5MAQ1"/>
<dbReference type="InterPro" id="IPR020405">
    <property type="entry name" value="Atypical_DUSP_subfamA"/>
</dbReference>
<dbReference type="GO" id="GO:0004725">
    <property type="term" value="F:protein tyrosine phosphatase activity"/>
    <property type="evidence" value="ECO:0007669"/>
    <property type="project" value="UniProtKB-EC"/>
</dbReference>
<evidence type="ECO:0000259" key="9">
    <source>
        <dbReference type="PROSITE" id="PS50056"/>
    </source>
</evidence>
<dbReference type="Gene3D" id="3.90.190.10">
    <property type="entry name" value="Protein tyrosine phosphatase superfamily"/>
    <property type="match status" value="1"/>
</dbReference>
<dbReference type="InterPro" id="IPR016130">
    <property type="entry name" value="Tyr_Pase_AS"/>
</dbReference>
<comment type="function">
    <text evidence="7">Dual specificity phosphatase able to dephosphorylate phosphotyrosine, phosphoserine and phosphothreonine residues, with a preference for phosphotyrosine as a substrate.</text>
</comment>
<dbReference type="PRINTS" id="PR01909">
    <property type="entry name" value="ADSPHPHTASEA"/>
</dbReference>
<dbReference type="FunCoup" id="W5MAQ1">
    <property type="interactions" value="4"/>
</dbReference>
<evidence type="ECO:0000313" key="11">
    <source>
        <dbReference type="Proteomes" id="UP000018468"/>
    </source>
</evidence>
<protein>
    <recommendedName>
        <fullName evidence="7">Dual specificity protein phosphatase</fullName>
        <ecNumber evidence="7">3.1.3.16</ecNumber>
        <ecNumber evidence="7">3.1.3.48</ecNumber>
    </recommendedName>
</protein>
<dbReference type="EC" id="3.1.3.16" evidence="7"/>
<evidence type="ECO:0000256" key="6">
    <source>
        <dbReference type="PIRSR" id="PIRSR620405-1"/>
    </source>
</evidence>
<accession>W5MAQ1</accession>
<dbReference type="GeneTree" id="ENSGT00940000154628"/>
<reference evidence="10" key="3">
    <citation type="submission" date="2025-09" db="UniProtKB">
        <authorList>
            <consortium name="Ensembl"/>
        </authorList>
    </citation>
    <scope>IDENTIFICATION</scope>
</reference>
<dbReference type="InParanoid" id="W5MAQ1"/>
<dbReference type="EC" id="3.1.3.48" evidence="7"/>
<dbReference type="GO" id="GO:0033549">
    <property type="term" value="F:MAP kinase phosphatase activity"/>
    <property type="evidence" value="ECO:0000318"/>
    <property type="project" value="GO_Central"/>
</dbReference>